<dbReference type="InterPro" id="IPR012877">
    <property type="entry name" value="Dhs-27"/>
</dbReference>
<dbReference type="SUPFAM" id="SSF56112">
    <property type="entry name" value="Protein kinase-like (PK-like)"/>
    <property type="match status" value="1"/>
</dbReference>
<keyword evidence="1" id="KW-0812">Transmembrane</keyword>
<evidence type="ECO:0000313" key="3">
    <source>
        <dbReference type="Proteomes" id="UP000887578"/>
    </source>
</evidence>
<protein>
    <submittedName>
        <fullName evidence="4">CHK kinase-like domain-containing protein</fullName>
    </submittedName>
</protein>
<dbReference type="InterPro" id="IPR011009">
    <property type="entry name" value="Kinase-like_dom_sf"/>
</dbReference>
<keyword evidence="1" id="KW-0472">Membrane</keyword>
<organism evidence="3 4">
    <name type="scientific">Panagrolaimus davidi</name>
    <dbReference type="NCBI Taxonomy" id="227884"/>
    <lineage>
        <taxon>Eukaryota</taxon>
        <taxon>Metazoa</taxon>
        <taxon>Ecdysozoa</taxon>
        <taxon>Nematoda</taxon>
        <taxon>Chromadorea</taxon>
        <taxon>Rhabditida</taxon>
        <taxon>Tylenchina</taxon>
        <taxon>Panagrolaimomorpha</taxon>
        <taxon>Panagrolaimoidea</taxon>
        <taxon>Panagrolaimidae</taxon>
        <taxon>Panagrolaimus</taxon>
    </lineage>
</organism>
<dbReference type="SMART" id="SM00587">
    <property type="entry name" value="CHK"/>
    <property type="match status" value="1"/>
</dbReference>
<dbReference type="Gene3D" id="3.90.1200.10">
    <property type="match status" value="1"/>
</dbReference>
<dbReference type="WBParaSite" id="PDA_v2.g1950.t1">
    <property type="protein sequence ID" value="PDA_v2.g1950.t1"/>
    <property type="gene ID" value="PDA_v2.g1950"/>
</dbReference>
<dbReference type="AlphaFoldDB" id="A0A914PLZ4"/>
<evidence type="ECO:0000256" key="1">
    <source>
        <dbReference type="SAM" id="Phobius"/>
    </source>
</evidence>
<proteinExistence type="predicted"/>
<dbReference type="Pfam" id="PF07914">
    <property type="entry name" value="DUF1679"/>
    <property type="match status" value="1"/>
</dbReference>
<accession>A0A914PLZ4</accession>
<feature type="transmembrane region" description="Helical" evidence="1">
    <location>
        <begin position="355"/>
        <end position="373"/>
    </location>
</feature>
<reference evidence="4" key="1">
    <citation type="submission" date="2022-11" db="UniProtKB">
        <authorList>
            <consortium name="WormBaseParasite"/>
        </authorList>
    </citation>
    <scope>IDENTIFICATION</scope>
</reference>
<dbReference type="Proteomes" id="UP000887578">
    <property type="component" value="Unplaced"/>
</dbReference>
<sequence>MVNEQSKRKSVIKDSLFQISAFDASDGNDSVDPNDVYTTILKIPGIDNLLKTMNDSEMDDEKVKDMIKPIIDIHSAECKFYNNLAPIFDVPVPKVFNTLEWIIGKQDGCIHMEDLSQKGKVLSFFDGINLTQIKNVIRHLAHMHKNVLDTDETIWQGKYPPNPVGLDNFLDMLIPTIDIFYEKCKRKGLLCFKRAVTKWVPEVCKILIRCERAVVILKGQQELDVLYAFKSIFKKLGKIIRNKSFYQYGFNNDEIKLKSVIIHGDLHLGNIMWEINKNGEVQNDIAAFIDWQIMYEGSPMNDLARFLAMCGSGVIRRQAEEFAIDFYLECLLKEFGGDASKVPYTREQLKMSYDYVFVCHIVFIISAAIFFFADVKEPERSIRDAYWDSSELKIFAACEDAIRLLENEMKDIFEKFNN</sequence>
<evidence type="ECO:0000313" key="4">
    <source>
        <dbReference type="WBParaSite" id="PDA_v2.g1950.t1"/>
    </source>
</evidence>
<dbReference type="InterPro" id="IPR052961">
    <property type="entry name" value="Oxido-Kinase-like_Enzymes"/>
</dbReference>
<name>A0A914PLZ4_9BILA</name>
<dbReference type="InterPro" id="IPR015897">
    <property type="entry name" value="CHK_kinase-like"/>
</dbReference>
<dbReference type="PANTHER" id="PTHR23020">
    <property type="entry name" value="UNCHARACTERIZED NUCLEAR HORMONE RECEPTOR-RELATED"/>
    <property type="match status" value="1"/>
</dbReference>
<dbReference type="PANTHER" id="PTHR23020:SF41">
    <property type="entry name" value="AMINOGLYCOSIDE PHOSPHOTRANSFERASE DOMAIN-CONTAINING PROTEIN"/>
    <property type="match status" value="1"/>
</dbReference>
<keyword evidence="1" id="KW-1133">Transmembrane helix</keyword>
<feature type="domain" description="CHK kinase-like" evidence="2">
    <location>
        <begin position="110"/>
        <end position="337"/>
    </location>
</feature>
<keyword evidence="3" id="KW-1185">Reference proteome</keyword>
<evidence type="ECO:0000259" key="2">
    <source>
        <dbReference type="SMART" id="SM00587"/>
    </source>
</evidence>